<protein>
    <submittedName>
        <fullName evidence="1">Uncharacterized protein</fullName>
    </submittedName>
</protein>
<name>A0A175RP08_9MICO</name>
<dbReference type="OrthoDB" id="5020227at2"/>
<dbReference type="EMBL" id="LDQC01000062">
    <property type="protein sequence ID" value="KTR04592.1"/>
    <property type="molecule type" value="Genomic_DNA"/>
</dbReference>
<proteinExistence type="predicted"/>
<evidence type="ECO:0000313" key="2">
    <source>
        <dbReference type="Proteomes" id="UP000078252"/>
    </source>
</evidence>
<organism evidence="1 2">
    <name type="scientific">Curtobacterium luteum</name>
    <dbReference type="NCBI Taxonomy" id="33881"/>
    <lineage>
        <taxon>Bacteria</taxon>
        <taxon>Bacillati</taxon>
        <taxon>Actinomycetota</taxon>
        <taxon>Actinomycetes</taxon>
        <taxon>Micrococcales</taxon>
        <taxon>Microbacteriaceae</taxon>
        <taxon>Curtobacterium</taxon>
    </lineage>
</organism>
<dbReference type="STRING" id="33881.NS184_11605"/>
<gene>
    <name evidence="1" type="ORF">NS184_11605</name>
</gene>
<dbReference type="Proteomes" id="UP000078252">
    <property type="component" value="Unassembled WGS sequence"/>
</dbReference>
<comment type="caution">
    <text evidence="1">The sequence shown here is derived from an EMBL/GenBank/DDBJ whole genome shotgun (WGS) entry which is preliminary data.</text>
</comment>
<evidence type="ECO:0000313" key="1">
    <source>
        <dbReference type="EMBL" id="KTR04592.1"/>
    </source>
</evidence>
<dbReference type="PATRIC" id="fig|33881.3.peg.2719"/>
<dbReference type="RefSeq" id="WP_058726266.1">
    <property type="nucleotide sequence ID" value="NZ_LDQC01000062.1"/>
</dbReference>
<reference evidence="1 2" key="1">
    <citation type="journal article" date="2016" name="Front. Microbiol.">
        <title>Genomic Resource of Rice Seed Associated Bacteria.</title>
        <authorList>
            <person name="Midha S."/>
            <person name="Bansal K."/>
            <person name="Sharma S."/>
            <person name="Kumar N."/>
            <person name="Patil P.P."/>
            <person name="Chaudhry V."/>
            <person name="Patil P.B."/>
        </authorList>
    </citation>
    <scope>NUCLEOTIDE SEQUENCE [LARGE SCALE GENOMIC DNA]</scope>
    <source>
        <strain evidence="1 2">NS184</strain>
    </source>
</reference>
<accession>A0A175RP08</accession>
<sequence>MNAVKPSDAKREATSLLRATMQQEELAWPDVPEPVAMRCSDGGEGVRFQYLVHVEHAQDAKVLAARFKQYWQGRGLEVKSSEEDLGSKYGTVYSATARAASGPSAAIEVSRVGVNLYVDSPCAEGDIADYE</sequence>
<dbReference type="AlphaFoldDB" id="A0A175RP08"/>